<dbReference type="EMBL" id="QKKF02011224">
    <property type="protein sequence ID" value="RZF44194.1"/>
    <property type="molecule type" value="Genomic_DNA"/>
</dbReference>
<evidence type="ECO:0000313" key="8">
    <source>
        <dbReference type="Proteomes" id="UP000291343"/>
    </source>
</evidence>
<dbReference type="InterPro" id="IPR013149">
    <property type="entry name" value="ADH-like_C"/>
</dbReference>
<reference evidence="7 8" key="1">
    <citation type="journal article" date="2017" name="Gigascience">
        <title>Genome sequence of the small brown planthopper, Laodelphax striatellus.</title>
        <authorList>
            <person name="Zhu J."/>
            <person name="Jiang F."/>
            <person name="Wang X."/>
            <person name="Yang P."/>
            <person name="Bao Y."/>
            <person name="Zhao W."/>
            <person name="Wang W."/>
            <person name="Lu H."/>
            <person name="Wang Q."/>
            <person name="Cui N."/>
            <person name="Li J."/>
            <person name="Chen X."/>
            <person name="Luo L."/>
            <person name="Yu J."/>
            <person name="Kang L."/>
            <person name="Cui F."/>
        </authorList>
    </citation>
    <scope>NUCLEOTIDE SEQUENCE [LARGE SCALE GENOMIC DNA]</scope>
    <source>
        <strain evidence="7">Lst14</strain>
    </source>
</reference>
<gene>
    <name evidence="7" type="ORF">LSTR_LSTR003834</name>
</gene>
<keyword evidence="1 4" id="KW-0479">Metal-binding</keyword>
<evidence type="ECO:0008006" key="9">
    <source>
        <dbReference type="Google" id="ProtNLM"/>
    </source>
</evidence>
<dbReference type="InParanoid" id="A0A482XE77"/>
<protein>
    <recommendedName>
        <fullName evidence="9">Enoyl reductase (ER) domain-containing protein</fullName>
    </recommendedName>
</protein>
<feature type="domain" description="Alcohol dehydrogenase-like N-terminal" evidence="6">
    <location>
        <begin position="27"/>
        <end position="135"/>
    </location>
</feature>
<evidence type="ECO:0000256" key="1">
    <source>
        <dbReference type="ARBA" id="ARBA00022723"/>
    </source>
</evidence>
<evidence type="ECO:0000256" key="4">
    <source>
        <dbReference type="RuleBase" id="RU361277"/>
    </source>
</evidence>
<dbReference type="SUPFAM" id="SSF51735">
    <property type="entry name" value="NAD(P)-binding Rossmann-fold domains"/>
    <property type="match status" value="1"/>
</dbReference>
<dbReference type="PROSITE" id="PS00059">
    <property type="entry name" value="ADH_ZINC"/>
    <property type="match status" value="1"/>
</dbReference>
<dbReference type="OrthoDB" id="3941538at2759"/>
<dbReference type="AlphaFoldDB" id="A0A482XE77"/>
<accession>A0A482XE77</accession>
<evidence type="ECO:0000313" key="7">
    <source>
        <dbReference type="EMBL" id="RZF44194.1"/>
    </source>
</evidence>
<dbReference type="SMR" id="A0A482XE77"/>
<keyword evidence="8" id="KW-1185">Reference proteome</keyword>
<dbReference type="Gene3D" id="3.90.180.10">
    <property type="entry name" value="Medium-chain alcohol dehydrogenases, catalytic domain"/>
    <property type="match status" value="1"/>
</dbReference>
<proteinExistence type="inferred from homology"/>
<dbReference type="InterPro" id="IPR002328">
    <property type="entry name" value="ADH_Zn_CS"/>
</dbReference>
<dbReference type="InterPro" id="IPR036291">
    <property type="entry name" value="NAD(P)-bd_dom_sf"/>
</dbReference>
<comment type="similarity">
    <text evidence="4">Belongs to the zinc-containing alcohol dehydrogenase family.</text>
</comment>
<evidence type="ECO:0000256" key="2">
    <source>
        <dbReference type="ARBA" id="ARBA00022833"/>
    </source>
</evidence>
<name>A0A482XE77_LAOST</name>
<dbReference type="SUPFAM" id="SSF50129">
    <property type="entry name" value="GroES-like"/>
    <property type="match status" value="1"/>
</dbReference>
<comment type="cofactor">
    <cofactor evidence="4">
        <name>Zn(2+)</name>
        <dbReference type="ChEBI" id="CHEBI:29105"/>
    </cofactor>
</comment>
<dbReference type="Pfam" id="PF00107">
    <property type="entry name" value="ADH_zinc_N"/>
    <property type="match status" value="1"/>
</dbReference>
<feature type="domain" description="Alcohol dehydrogenase-like C-terminal" evidence="5">
    <location>
        <begin position="176"/>
        <end position="298"/>
    </location>
</feature>
<dbReference type="InterPro" id="IPR050129">
    <property type="entry name" value="Zn_alcohol_dh"/>
</dbReference>
<dbReference type="InterPro" id="IPR011032">
    <property type="entry name" value="GroES-like_sf"/>
</dbReference>
<dbReference type="STRING" id="195883.A0A482XE77"/>
<sequence length="343" mass="37642">MQALVFDPAERNLSFIPSKPIPVISNPDDVIVKIAYSGVCGTDLHIFEGEYPTCKKPLVLGHESCGTVHAIGKEVKDLKVGDRVALDPQSVCYSCEFCREGSPHLCPNNLPSGIFCDGGWAEFCKVSQKQVYVLPHGLSLEKAMLCEPLSCICHGLNRISPVPIGSRILVNGAGIIGNLFCSALHFAGHRDVYVSEPNSARQELNKKSGTGFVVGSPDYLEKQCSELGIDLCIDCSGNAKALEFGMKLLNKGGKLLIFGVAAPETKISVHPFEIYQKELTIYGAALNRFSFQQAIDMMNVLDSWYLDYNNLGIRRYSLKEYKEALNTLKQGEISKVVFVVNEE</sequence>
<comment type="caution">
    <text evidence="7">The sequence shown here is derived from an EMBL/GenBank/DDBJ whole genome shotgun (WGS) entry which is preliminary data.</text>
</comment>
<dbReference type="GO" id="GO:0008270">
    <property type="term" value="F:zinc ion binding"/>
    <property type="evidence" value="ECO:0007669"/>
    <property type="project" value="InterPro"/>
</dbReference>
<keyword evidence="3" id="KW-0560">Oxidoreductase</keyword>
<evidence type="ECO:0000259" key="5">
    <source>
        <dbReference type="Pfam" id="PF00107"/>
    </source>
</evidence>
<dbReference type="Proteomes" id="UP000291343">
    <property type="component" value="Unassembled WGS sequence"/>
</dbReference>
<organism evidence="7 8">
    <name type="scientific">Laodelphax striatellus</name>
    <name type="common">Small brown planthopper</name>
    <name type="synonym">Delphax striatella</name>
    <dbReference type="NCBI Taxonomy" id="195883"/>
    <lineage>
        <taxon>Eukaryota</taxon>
        <taxon>Metazoa</taxon>
        <taxon>Ecdysozoa</taxon>
        <taxon>Arthropoda</taxon>
        <taxon>Hexapoda</taxon>
        <taxon>Insecta</taxon>
        <taxon>Pterygota</taxon>
        <taxon>Neoptera</taxon>
        <taxon>Paraneoptera</taxon>
        <taxon>Hemiptera</taxon>
        <taxon>Auchenorrhyncha</taxon>
        <taxon>Fulgoroidea</taxon>
        <taxon>Delphacidae</taxon>
        <taxon>Criomorphinae</taxon>
        <taxon>Laodelphax</taxon>
    </lineage>
</organism>
<dbReference type="InterPro" id="IPR013154">
    <property type="entry name" value="ADH-like_N"/>
</dbReference>
<dbReference type="Pfam" id="PF08240">
    <property type="entry name" value="ADH_N"/>
    <property type="match status" value="1"/>
</dbReference>
<evidence type="ECO:0000256" key="3">
    <source>
        <dbReference type="ARBA" id="ARBA00023002"/>
    </source>
</evidence>
<dbReference type="Gene3D" id="3.40.50.720">
    <property type="entry name" value="NAD(P)-binding Rossmann-like Domain"/>
    <property type="match status" value="1"/>
</dbReference>
<keyword evidence="2 4" id="KW-0862">Zinc</keyword>
<evidence type="ECO:0000259" key="6">
    <source>
        <dbReference type="Pfam" id="PF08240"/>
    </source>
</evidence>
<dbReference type="GO" id="GO:0016491">
    <property type="term" value="F:oxidoreductase activity"/>
    <property type="evidence" value="ECO:0007669"/>
    <property type="project" value="UniProtKB-KW"/>
</dbReference>
<dbReference type="PANTHER" id="PTHR43401:SF2">
    <property type="entry name" value="L-THREONINE 3-DEHYDROGENASE"/>
    <property type="match status" value="1"/>
</dbReference>
<dbReference type="PANTHER" id="PTHR43401">
    <property type="entry name" value="L-THREONINE 3-DEHYDROGENASE"/>
    <property type="match status" value="1"/>
</dbReference>